<name>A0A0H3HIL8_BURP2</name>
<dbReference type="Proteomes" id="UP000010087">
    <property type="component" value="Chromosome 1"/>
</dbReference>
<evidence type="ECO:0000256" key="1">
    <source>
        <dbReference type="SAM" id="MobiDB-lite"/>
    </source>
</evidence>
<accession>A0A0H3HIL8</accession>
<dbReference type="Pfam" id="PF21882">
    <property type="entry name" value="Gp53-like_C"/>
    <property type="match status" value="1"/>
</dbReference>
<evidence type="ECO:0000313" key="3">
    <source>
        <dbReference type="EMBL" id="AFI65762.1"/>
    </source>
</evidence>
<evidence type="ECO:0000313" key="4">
    <source>
        <dbReference type="Proteomes" id="UP000010087"/>
    </source>
</evidence>
<organism evidence="3 4">
    <name type="scientific">Burkholderia pseudomallei (strain 1026b)</name>
    <dbReference type="NCBI Taxonomy" id="884204"/>
    <lineage>
        <taxon>Bacteria</taxon>
        <taxon>Pseudomonadati</taxon>
        <taxon>Pseudomonadota</taxon>
        <taxon>Betaproteobacteria</taxon>
        <taxon>Burkholderiales</taxon>
        <taxon>Burkholderiaceae</taxon>
        <taxon>Burkholderia</taxon>
        <taxon>pseudomallei group</taxon>
    </lineage>
</organism>
<gene>
    <name evidence="3" type="ordered locus">BP1026B_I1112</name>
</gene>
<feature type="compositionally biased region" description="Polar residues" evidence="1">
    <location>
        <begin position="43"/>
        <end position="52"/>
    </location>
</feature>
<sequence length="487" mass="49792">MANLKEQAQWEDGVYQLETSDPVIGGPDGIDNLQAKQLANRTKYLKQQQESHASAVDPHPQYATKTDLSQRLADLVGQSPSTLDTLNELAKALGNDPNFATTMTNALSQKAPLDSPTFTGAPKGTTPAPLDSSTRMATTEFVRRALGNVNFASYISSQKLTASQAGSCINFWGGAAATFALPAVSTMPLGGTFLFNNSSDAPLTIVRDGNDSILLNGGNPSATLTLGDSLLLVAVPPGQWIAAGGSAQLPFSSVMAGPNWSTASQFDNSARLATTAFVQRALGSFSGAVDAESAITLKAGQAGMVVYSTKSPTVTLPLVSTVPEGAAFFIAAAGTIVTQGSDVIYNASGSAVGASYVTGPTPTSPAPALVVRNGGVWQILMGSSALKGDNLFAATLAIPGFSKFPNGLILQWGSFMSSGTGNPNATVTFPIAFPNACLGLSPTIGGGSIGNFTVQTYAAFKTGATLSCQNNAGMSGGVGGNYFAIGF</sequence>
<dbReference type="EMBL" id="CP002833">
    <property type="protein sequence ID" value="AFI65762.1"/>
    <property type="molecule type" value="Genomic_DNA"/>
</dbReference>
<dbReference type="PATRIC" id="fig|884204.3.peg.1216"/>
<dbReference type="PANTHER" id="PTHR35191">
    <property type="entry name" value="PROPHAGE SIDE TAIL FIBER PROTEIN HOMOLOG STFQ-RELATED"/>
    <property type="match status" value="1"/>
</dbReference>
<dbReference type="AlphaFoldDB" id="A0A0H3HIL8"/>
<dbReference type="InterPro" id="IPR051934">
    <property type="entry name" value="Phage_Tail_Fiber_Structural"/>
</dbReference>
<feature type="domain" description="Putative tail fiber protein gp53-like C-terminal" evidence="2">
    <location>
        <begin position="403"/>
        <end position="486"/>
    </location>
</feature>
<feature type="region of interest" description="Disordered" evidence="1">
    <location>
        <begin position="43"/>
        <end position="62"/>
    </location>
</feature>
<feature type="region of interest" description="Disordered" evidence="1">
    <location>
        <begin position="113"/>
        <end position="134"/>
    </location>
</feature>
<reference evidence="3 4" key="1">
    <citation type="journal article" date="2012" name="PLoS ONE">
        <title>Evolution of Burkholderia pseudomallei in recurrent melioidosis.</title>
        <authorList>
            <person name="Hayden H.S."/>
            <person name="Lim R."/>
            <person name="Brittnacher M.J."/>
            <person name="Sims E.H."/>
            <person name="Ramage E.R."/>
            <person name="Fong C."/>
            <person name="Wu Z."/>
            <person name="Crist E."/>
            <person name="Chang J."/>
            <person name="Zhou Y."/>
            <person name="Radey M."/>
            <person name="Rohmer L."/>
            <person name="Haugen E."/>
            <person name="Gillett W."/>
            <person name="Wuthiekanun V."/>
            <person name="Peacock S.J."/>
            <person name="Kaul R."/>
            <person name="Miller S.I."/>
            <person name="Manoil C."/>
            <person name="Jacobs M.A."/>
        </authorList>
    </citation>
    <scope>NUCLEOTIDE SEQUENCE [LARGE SCALE GENOMIC DNA]</scope>
    <source>
        <strain evidence="3 4">1026b</strain>
    </source>
</reference>
<dbReference type="KEGG" id="bpz:BP1026B_I1112"/>
<proteinExistence type="predicted"/>
<dbReference type="RefSeq" id="WP_004552413.1">
    <property type="nucleotide sequence ID" value="NC_017831.1"/>
</dbReference>
<dbReference type="Gene3D" id="2.60.40.3940">
    <property type="match status" value="1"/>
</dbReference>
<dbReference type="PANTHER" id="PTHR35191:SF1">
    <property type="entry name" value="PROPHAGE SIDE TAIL FIBER PROTEIN HOMOLOG STFQ-RELATED"/>
    <property type="match status" value="1"/>
</dbReference>
<evidence type="ECO:0000259" key="2">
    <source>
        <dbReference type="Pfam" id="PF21882"/>
    </source>
</evidence>
<dbReference type="InterPro" id="IPR054075">
    <property type="entry name" value="Gp53-like_C"/>
</dbReference>
<protein>
    <submittedName>
        <fullName evidence="3">Gp26</fullName>
    </submittedName>
</protein>